<name>A0A9P5N4K8_9AGAM</name>
<dbReference type="EMBL" id="WHVB01000002">
    <property type="protein sequence ID" value="KAF8486080.1"/>
    <property type="molecule type" value="Genomic_DNA"/>
</dbReference>
<keyword evidence="4" id="KW-1185">Reference proteome</keyword>
<dbReference type="OrthoDB" id="3362246at2759"/>
<evidence type="ECO:0000313" key="4">
    <source>
        <dbReference type="Proteomes" id="UP000759537"/>
    </source>
</evidence>
<protein>
    <submittedName>
        <fullName evidence="3">Uncharacterized protein</fullName>
    </submittedName>
</protein>
<comment type="caution">
    <text evidence="3">The sequence shown here is derived from an EMBL/GenBank/DDBJ whole genome shotgun (WGS) entry which is preliminary data.</text>
</comment>
<proteinExistence type="predicted"/>
<evidence type="ECO:0000313" key="3">
    <source>
        <dbReference type="EMBL" id="KAF8486080.1"/>
    </source>
</evidence>
<feature type="signal peptide" evidence="2">
    <location>
        <begin position="1"/>
        <end position="20"/>
    </location>
</feature>
<dbReference type="Proteomes" id="UP000759537">
    <property type="component" value="Unassembled WGS sequence"/>
</dbReference>
<dbReference type="AlphaFoldDB" id="A0A9P5N4K8"/>
<reference evidence="3" key="2">
    <citation type="journal article" date="2020" name="Nat. Commun.">
        <title>Large-scale genome sequencing of mycorrhizal fungi provides insights into the early evolution of symbiotic traits.</title>
        <authorList>
            <person name="Miyauchi S."/>
            <person name="Kiss E."/>
            <person name="Kuo A."/>
            <person name="Drula E."/>
            <person name="Kohler A."/>
            <person name="Sanchez-Garcia M."/>
            <person name="Morin E."/>
            <person name="Andreopoulos B."/>
            <person name="Barry K.W."/>
            <person name="Bonito G."/>
            <person name="Buee M."/>
            <person name="Carver A."/>
            <person name="Chen C."/>
            <person name="Cichocki N."/>
            <person name="Clum A."/>
            <person name="Culley D."/>
            <person name="Crous P.W."/>
            <person name="Fauchery L."/>
            <person name="Girlanda M."/>
            <person name="Hayes R.D."/>
            <person name="Keri Z."/>
            <person name="LaButti K."/>
            <person name="Lipzen A."/>
            <person name="Lombard V."/>
            <person name="Magnuson J."/>
            <person name="Maillard F."/>
            <person name="Murat C."/>
            <person name="Nolan M."/>
            <person name="Ohm R.A."/>
            <person name="Pangilinan J."/>
            <person name="Pereira M.F."/>
            <person name="Perotto S."/>
            <person name="Peter M."/>
            <person name="Pfister S."/>
            <person name="Riley R."/>
            <person name="Sitrit Y."/>
            <person name="Stielow J.B."/>
            <person name="Szollosi G."/>
            <person name="Zifcakova L."/>
            <person name="Stursova M."/>
            <person name="Spatafora J.W."/>
            <person name="Tedersoo L."/>
            <person name="Vaario L.M."/>
            <person name="Yamada A."/>
            <person name="Yan M."/>
            <person name="Wang P."/>
            <person name="Xu J."/>
            <person name="Bruns T."/>
            <person name="Baldrian P."/>
            <person name="Vilgalys R."/>
            <person name="Dunand C."/>
            <person name="Henrissat B."/>
            <person name="Grigoriev I.V."/>
            <person name="Hibbett D."/>
            <person name="Nagy L.G."/>
            <person name="Martin F.M."/>
        </authorList>
    </citation>
    <scope>NUCLEOTIDE SEQUENCE</scope>
    <source>
        <strain evidence="3">Prilba</strain>
    </source>
</reference>
<evidence type="ECO:0000256" key="1">
    <source>
        <dbReference type="SAM" id="MobiDB-lite"/>
    </source>
</evidence>
<reference evidence="3" key="1">
    <citation type="submission" date="2019-10" db="EMBL/GenBank/DDBJ databases">
        <authorList>
            <consortium name="DOE Joint Genome Institute"/>
            <person name="Kuo A."/>
            <person name="Miyauchi S."/>
            <person name="Kiss E."/>
            <person name="Drula E."/>
            <person name="Kohler A."/>
            <person name="Sanchez-Garcia M."/>
            <person name="Andreopoulos B."/>
            <person name="Barry K.W."/>
            <person name="Bonito G."/>
            <person name="Buee M."/>
            <person name="Carver A."/>
            <person name="Chen C."/>
            <person name="Cichocki N."/>
            <person name="Clum A."/>
            <person name="Culley D."/>
            <person name="Crous P.W."/>
            <person name="Fauchery L."/>
            <person name="Girlanda M."/>
            <person name="Hayes R."/>
            <person name="Keri Z."/>
            <person name="LaButti K."/>
            <person name="Lipzen A."/>
            <person name="Lombard V."/>
            <person name="Magnuson J."/>
            <person name="Maillard F."/>
            <person name="Morin E."/>
            <person name="Murat C."/>
            <person name="Nolan M."/>
            <person name="Ohm R."/>
            <person name="Pangilinan J."/>
            <person name="Pereira M."/>
            <person name="Perotto S."/>
            <person name="Peter M."/>
            <person name="Riley R."/>
            <person name="Sitrit Y."/>
            <person name="Stielow B."/>
            <person name="Szollosi G."/>
            <person name="Zifcakova L."/>
            <person name="Stursova M."/>
            <person name="Spatafora J.W."/>
            <person name="Tedersoo L."/>
            <person name="Vaario L.-M."/>
            <person name="Yamada A."/>
            <person name="Yan M."/>
            <person name="Wang P."/>
            <person name="Xu J."/>
            <person name="Bruns T."/>
            <person name="Baldrian P."/>
            <person name="Vilgalys R."/>
            <person name="Henrissat B."/>
            <person name="Grigoriev I.V."/>
            <person name="Hibbett D."/>
            <person name="Nagy L.G."/>
            <person name="Martin F.M."/>
        </authorList>
    </citation>
    <scope>NUCLEOTIDE SEQUENCE</scope>
    <source>
        <strain evidence="3">Prilba</strain>
    </source>
</reference>
<evidence type="ECO:0000256" key="2">
    <source>
        <dbReference type="SAM" id="SignalP"/>
    </source>
</evidence>
<gene>
    <name evidence="3" type="ORF">DFH94DRAFT_688442</name>
</gene>
<keyword evidence="2" id="KW-0732">Signal</keyword>
<sequence>MKSYLFSILSAVLFVVGVSAQLTINTPSVLFFPPVMCISSTRSSERMCFLARLFRLPGVVELPLTLFIHDGNNPNGAALLTFANLTGGSYTWSSVTFIANTNLDLTLRDNSGLIAQSAPFVVQSGGSTSCLNSTAVPSTIVATTPGTGATTNAASSTGTTPAATGTTPGATGQTKATSSASGSSSSPKSSGNAAVSNDISYGMAGVLGAVVAAIFV</sequence>
<feature type="region of interest" description="Disordered" evidence="1">
    <location>
        <begin position="144"/>
        <end position="192"/>
    </location>
</feature>
<feature type="chain" id="PRO_5040477993" evidence="2">
    <location>
        <begin position="21"/>
        <end position="216"/>
    </location>
</feature>
<accession>A0A9P5N4K8</accession>
<organism evidence="3 4">
    <name type="scientific">Russula ochroleuca</name>
    <dbReference type="NCBI Taxonomy" id="152965"/>
    <lineage>
        <taxon>Eukaryota</taxon>
        <taxon>Fungi</taxon>
        <taxon>Dikarya</taxon>
        <taxon>Basidiomycota</taxon>
        <taxon>Agaricomycotina</taxon>
        <taxon>Agaricomycetes</taxon>
        <taxon>Russulales</taxon>
        <taxon>Russulaceae</taxon>
        <taxon>Russula</taxon>
    </lineage>
</organism>